<evidence type="ECO:0000256" key="1">
    <source>
        <dbReference type="SAM" id="MobiDB-lite"/>
    </source>
</evidence>
<gene>
    <name evidence="2" type="ORF">K6T79_18200</name>
</gene>
<comment type="caution">
    <text evidence="2">The sequence shown here is derived from an EMBL/GenBank/DDBJ whole genome shotgun (WGS) entry which is preliminary data.</text>
</comment>
<keyword evidence="3" id="KW-1185">Reference proteome</keyword>
<evidence type="ECO:0000313" key="3">
    <source>
        <dbReference type="Proteomes" id="UP001299596"/>
    </source>
</evidence>
<feature type="region of interest" description="Disordered" evidence="1">
    <location>
        <begin position="132"/>
        <end position="158"/>
    </location>
</feature>
<dbReference type="EMBL" id="JAYJJR010000013">
    <property type="protein sequence ID" value="MEB3022977.1"/>
    <property type="molecule type" value="Genomic_DNA"/>
</dbReference>
<protein>
    <submittedName>
        <fullName evidence="2">Uncharacterized protein</fullName>
    </submittedName>
</protein>
<accession>A0ABU5XMJ5</accession>
<sequence>MQFDIRELTDGPADLRDQLPVTLNALSLLYDTAGHQQYWCTQLEHPVQYHFPPESRPRGLAPQFVAEDEEGPFLWVYVLVLTSHDSSDLQVGADNAAVDIGYVTDLSLGSDTVFDGDKVRWIAQGLVSVYGDDDQPSPDTSAPASVGNPPTSGATGELGNYIDSHVRHYITQLAGLAGTQFSDDIPQAVPLSDGQAPPADRPSYTLEGTLLRYHSLDASSGDWGWRTTEDPDELVYWILDDLVRSLAYRWANTTPAAAQLDEQGINRLLWIPYWLTLLAALNPEWHTTTEAAIHSS</sequence>
<dbReference type="Proteomes" id="UP001299596">
    <property type="component" value="Unassembled WGS sequence"/>
</dbReference>
<dbReference type="RefSeq" id="WP_329780241.1">
    <property type="nucleotide sequence ID" value="NZ_JAYJJR010000013.1"/>
</dbReference>
<organism evidence="2 3">
    <name type="scientific">[Mycobacterium] crassicus</name>
    <dbReference type="NCBI Taxonomy" id="2872309"/>
    <lineage>
        <taxon>Bacteria</taxon>
        <taxon>Bacillati</taxon>
        <taxon>Actinomycetota</taxon>
        <taxon>Actinomycetes</taxon>
        <taxon>Mycobacteriales</taxon>
        <taxon>Mycobacteriaceae</taxon>
        <taxon>Mycolicibacter</taxon>
    </lineage>
</organism>
<feature type="compositionally biased region" description="Polar residues" evidence="1">
    <location>
        <begin position="137"/>
        <end position="154"/>
    </location>
</feature>
<proteinExistence type="predicted"/>
<reference evidence="2 3" key="1">
    <citation type="submission" date="2023-12" db="EMBL/GenBank/DDBJ databases">
        <title>Description of new species of Mycobacterium terrae complex isolated from sewage at the Sao Paulo Zoological Park Foundation in Brazil.</title>
        <authorList>
            <person name="Romagnoli C.L."/>
            <person name="Conceicao E.C."/>
            <person name="Machado E."/>
            <person name="Barreto L.B.P.F."/>
            <person name="Sharma A."/>
            <person name="Silva N.M."/>
            <person name="Marques L.E."/>
            <person name="Juliana M.A."/>
            <person name="Lourenco M.C.S."/>
            <person name="Digiampietri L.A."/>
            <person name="Suffys P.N."/>
            <person name="Viana-Niero C."/>
        </authorList>
    </citation>
    <scope>NUCLEOTIDE SEQUENCE [LARGE SCALE GENOMIC DNA]</scope>
    <source>
        <strain evidence="2 3">MYC098</strain>
    </source>
</reference>
<name>A0ABU5XMJ5_9MYCO</name>
<evidence type="ECO:0000313" key="2">
    <source>
        <dbReference type="EMBL" id="MEB3022977.1"/>
    </source>
</evidence>